<name>A0A6G0R4L5_9STRA</name>
<evidence type="ECO:0000313" key="1">
    <source>
        <dbReference type="EMBL" id="KAE9317680.1"/>
    </source>
</evidence>
<gene>
    <name evidence="1" type="ORF">PF008_g18678</name>
</gene>
<accession>A0A6G0R4L5</accession>
<evidence type="ECO:0000313" key="2">
    <source>
        <dbReference type="Proteomes" id="UP000486351"/>
    </source>
</evidence>
<protein>
    <submittedName>
        <fullName evidence="1">Uncharacterized protein</fullName>
    </submittedName>
</protein>
<dbReference type="EMBL" id="QXFY01001440">
    <property type="protein sequence ID" value="KAE9317680.1"/>
    <property type="molecule type" value="Genomic_DNA"/>
</dbReference>
<dbReference type="Proteomes" id="UP000486351">
    <property type="component" value="Unassembled WGS sequence"/>
</dbReference>
<sequence length="54" mass="5636">MTASAPPLAFALALACRSKSLRLLPPVRFDCVGMCGTSDGRLEQQGRQGNGQAS</sequence>
<proteinExistence type="predicted"/>
<organism evidence="1 2">
    <name type="scientific">Phytophthora fragariae</name>
    <dbReference type="NCBI Taxonomy" id="53985"/>
    <lineage>
        <taxon>Eukaryota</taxon>
        <taxon>Sar</taxon>
        <taxon>Stramenopiles</taxon>
        <taxon>Oomycota</taxon>
        <taxon>Peronosporomycetes</taxon>
        <taxon>Peronosporales</taxon>
        <taxon>Peronosporaceae</taxon>
        <taxon>Phytophthora</taxon>
    </lineage>
</organism>
<reference evidence="1 2" key="1">
    <citation type="submission" date="2018-09" db="EMBL/GenBank/DDBJ databases">
        <title>Genomic investigation of the strawberry pathogen Phytophthora fragariae indicates pathogenicity is determined by transcriptional variation in three key races.</title>
        <authorList>
            <person name="Adams T.M."/>
            <person name="Armitage A.D."/>
            <person name="Sobczyk M.K."/>
            <person name="Bates H.J."/>
            <person name="Dunwell J.M."/>
            <person name="Nellist C.F."/>
            <person name="Harrison R.J."/>
        </authorList>
    </citation>
    <scope>NUCLEOTIDE SEQUENCE [LARGE SCALE GENOMIC DNA]</scope>
    <source>
        <strain evidence="1 2">NOV-77</strain>
    </source>
</reference>
<comment type="caution">
    <text evidence="1">The sequence shown here is derived from an EMBL/GenBank/DDBJ whole genome shotgun (WGS) entry which is preliminary data.</text>
</comment>
<dbReference type="AlphaFoldDB" id="A0A6G0R4L5"/>